<keyword evidence="5" id="KW-1185">Reference proteome</keyword>
<dbReference type="PANTHER" id="PTHR10887:SF495">
    <property type="entry name" value="HELICASE SENATAXIN ISOFORM X1-RELATED"/>
    <property type="match status" value="1"/>
</dbReference>
<gene>
    <name evidence="4" type="ORF">MVEN_02105900</name>
</gene>
<dbReference type="SUPFAM" id="SSF52540">
    <property type="entry name" value="P-loop containing nucleoside triphosphate hydrolases"/>
    <property type="match status" value="1"/>
</dbReference>
<dbReference type="InterPro" id="IPR027417">
    <property type="entry name" value="P-loop_NTPase"/>
</dbReference>
<dbReference type="InterPro" id="IPR047187">
    <property type="entry name" value="SF1_C_Upf1"/>
</dbReference>
<protein>
    <submittedName>
        <fullName evidence="4">AAA-12 domain-containing protein</fullName>
    </submittedName>
</protein>
<dbReference type="EMBL" id="JACAZI010000022">
    <property type="protein sequence ID" value="KAF7336709.1"/>
    <property type="molecule type" value="Genomic_DNA"/>
</dbReference>
<evidence type="ECO:0000259" key="2">
    <source>
        <dbReference type="Pfam" id="PF13086"/>
    </source>
</evidence>
<dbReference type="GO" id="GO:0004386">
    <property type="term" value="F:helicase activity"/>
    <property type="evidence" value="ECO:0007669"/>
    <property type="project" value="InterPro"/>
</dbReference>
<reference evidence="4" key="1">
    <citation type="submission" date="2020-05" db="EMBL/GenBank/DDBJ databases">
        <title>Mycena genomes resolve the evolution of fungal bioluminescence.</title>
        <authorList>
            <person name="Tsai I.J."/>
        </authorList>
    </citation>
    <scope>NUCLEOTIDE SEQUENCE</scope>
    <source>
        <strain evidence="4">CCC161011</strain>
    </source>
</reference>
<comment type="caution">
    <text evidence="4">The sequence shown here is derived from an EMBL/GenBank/DDBJ whole genome shotgun (WGS) entry which is preliminary data.</text>
</comment>
<feature type="region of interest" description="Disordered" evidence="1">
    <location>
        <begin position="85"/>
        <end position="105"/>
    </location>
</feature>
<sequence length="828" mass="92117">MAKKAQKNQDSFMQNLLDGVESPLELHTIHEKDLNSNWLSVFAHPGPIGIAPGYSKSGGLVALAVADDTYCLIIQFYSNSGTIGNSTRGRGRGGRRQDQPPKERDFSGRKLLEEIVLCRNAGDLLAFDFGPLSMSLYCGVDLRITNGVDIQSAFSAVDRKPLSAIKAAVGETIRVFEDNAIAVFENPIYNPDQDQHCVSDLAMRAWISQYLVTIGNGAETFMKVPKINTKELQPQTLNILAKMTQDSLRLTHIKPLETKHGFTTTHNVDGLGVRSAAYKDHLRPSQNVSVLVQNARGATYTVHGRTGGVDGRTTNLNITHPLDNTKTILTIKSIGRDDPTTAEAQQAATVLRILQGNLQLLTDNPWMQNIWFPRPTGESGDVELLVWPPKWTVGHEDAIVSASPSLQDNNDRHNLNKSQQEAVDTMLSHSDTNRITIIQGPPGTGKTSVIAAYVKAAIKKCQGGIWLVAKSNVAVINIAIKLMSAGFANWRLLASNEFAHTDWHEHLYEGIRSHFIRSEEFKKMSLARIKGCQVILCTLSMLSNPFLYKFTNQVPVNTIIVDEASQIEIGDYIPVFTKFQSTLRKMCFIGDDKQLPPYGSEDLQDLQSIFEITHLCRLCLFLDTQYRMPPQIGGFISTNVYDSKLNSNPSHPISDSIVACQFIDVVGAKEQTQATSTSLINKLESQAVIKLAQHLQEHEKNYKIITPYDAQRVLIEDIMKETEGLVWEEKVYNVDSFQGNEEDYIIISLVRSMALGFLTNLHRTNVMLTRCKRGMYIVSSQAFLHKGPGKDSIVGELSKYVGEIGWLEMKDVESGEFLINPKKRNVEA</sequence>
<dbReference type="OrthoDB" id="6513042at2759"/>
<dbReference type="Gene3D" id="3.40.50.300">
    <property type="entry name" value="P-loop containing nucleotide triphosphate hydrolases"/>
    <property type="match status" value="2"/>
</dbReference>
<evidence type="ECO:0000313" key="5">
    <source>
        <dbReference type="Proteomes" id="UP000620124"/>
    </source>
</evidence>
<organism evidence="4 5">
    <name type="scientific">Mycena venus</name>
    <dbReference type="NCBI Taxonomy" id="2733690"/>
    <lineage>
        <taxon>Eukaryota</taxon>
        <taxon>Fungi</taxon>
        <taxon>Dikarya</taxon>
        <taxon>Basidiomycota</taxon>
        <taxon>Agaricomycotina</taxon>
        <taxon>Agaricomycetes</taxon>
        <taxon>Agaricomycetidae</taxon>
        <taxon>Agaricales</taxon>
        <taxon>Marasmiineae</taxon>
        <taxon>Mycenaceae</taxon>
        <taxon>Mycena</taxon>
    </lineage>
</organism>
<evidence type="ECO:0000313" key="4">
    <source>
        <dbReference type="EMBL" id="KAF7336709.1"/>
    </source>
</evidence>
<evidence type="ECO:0000256" key="1">
    <source>
        <dbReference type="SAM" id="MobiDB-lite"/>
    </source>
</evidence>
<dbReference type="InterPro" id="IPR041677">
    <property type="entry name" value="DNA2/NAM7_AAA_11"/>
</dbReference>
<accession>A0A8H6XA23</accession>
<dbReference type="PANTHER" id="PTHR10887">
    <property type="entry name" value="DNA2/NAM7 HELICASE FAMILY"/>
    <property type="match status" value="1"/>
</dbReference>
<feature type="domain" description="DNA2/NAM7 helicase helicase" evidence="2">
    <location>
        <begin position="526"/>
        <end position="597"/>
    </location>
</feature>
<proteinExistence type="predicted"/>
<dbReference type="AlphaFoldDB" id="A0A8H6XA23"/>
<evidence type="ECO:0000259" key="3">
    <source>
        <dbReference type="Pfam" id="PF13087"/>
    </source>
</evidence>
<dbReference type="Pfam" id="PF13086">
    <property type="entry name" value="AAA_11"/>
    <property type="match status" value="2"/>
</dbReference>
<name>A0A8H6XA23_9AGAR</name>
<dbReference type="InterPro" id="IPR041679">
    <property type="entry name" value="DNA2/NAM7-like_C"/>
</dbReference>
<dbReference type="Pfam" id="PF13087">
    <property type="entry name" value="AAA_12"/>
    <property type="match status" value="1"/>
</dbReference>
<feature type="domain" description="DNA2/NAM7 helicase helicase" evidence="2">
    <location>
        <begin position="414"/>
        <end position="484"/>
    </location>
</feature>
<feature type="domain" description="DNA2/NAM7 helicase-like C-terminal" evidence="3">
    <location>
        <begin position="608"/>
        <end position="781"/>
    </location>
</feature>
<dbReference type="InterPro" id="IPR045055">
    <property type="entry name" value="DNA2/NAM7-like"/>
</dbReference>
<dbReference type="Proteomes" id="UP000620124">
    <property type="component" value="Unassembled WGS sequence"/>
</dbReference>
<feature type="compositionally biased region" description="Basic and acidic residues" evidence="1">
    <location>
        <begin position="95"/>
        <end position="105"/>
    </location>
</feature>
<dbReference type="CDD" id="cd18808">
    <property type="entry name" value="SF1_C_Upf1"/>
    <property type="match status" value="1"/>
</dbReference>